<sequence length="377" mass="41547">MSSLAPMLIAGTSFSFSMGETLGAIYIGATISAMSHLSFYGITILQTAVYFKLNPNDPWLFRYTVALLWILDTLHVALTTHALYFYLIKSFGNYFALLTVIWSFPLQLVFDTLINISVQAYVCSLALLSDDWGTPVQQVICGQDLETFVFVLEGFFPIDLDSCIIVGRHFHMVLPRFILVAIVTSTSGTGFYMLYNVYTLSSFLDIPRIRIPVYIVFSTMVGADFTISGAMCFYLHKGRSMTSLSSTTKTIARLIWVVVISGLLTSMCYLCTLVAYIALPDSLIFIALGAFILPKLYINSLLAMLNSRKSSMWLVGKDRLDDQNMIGFAPHNRSGIVDSGQMNITIPGLSTTGAENTNIPLPVTEGSPSLNGNMAFA</sequence>
<feature type="transmembrane region" description="Helical" evidence="1">
    <location>
        <begin position="33"/>
        <end position="53"/>
    </location>
</feature>
<evidence type="ECO:0000259" key="2">
    <source>
        <dbReference type="Pfam" id="PF20152"/>
    </source>
</evidence>
<dbReference type="AlphaFoldDB" id="A0AA39Q9S5"/>
<evidence type="ECO:0000256" key="1">
    <source>
        <dbReference type="SAM" id="Phobius"/>
    </source>
</evidence>
<keyword evidence="1" id="KW-0812">Transmembrane</keyword>
<reference evidence="3" key="1">
    <citation type="submission" date="2023-06" db="EMBL/GenBank/DDBJ databases">
        <authorList>
            <consortium name="Lawrence Berkeley National Laboratory"/>
            <person name="Ahrendt S."/>
            <person name="Sahu N."/>
            <person name="Indic B."/>
            <person name="Wong-Bajracharya J."/>
            <person name="Merenyi Z."/>
            <person name="Ke H.-M."/>
            <person name="Monk M."/>
            <person name="Kocsube S."/>
            <person name="Drula E."/>
            <person name="Lipzen A."/>
            <person name="Balint B."/>
            <person name="Henrissat B."/>
            <person name="Andreopoulos B."/>
            <person name="Martin F.M."/>
            <person name="Harder C.B."/>
            <person name="Rigling D."/>
            <person name="Ford K.L."/>
            <person name="Foster G.D."/>
            <person name="Pangilinan J."/>
            <person name="Papanicolaou A."/>
            <person name="Barry K."/>
            <person name="LaButti K."/>
            <person name="Viragh M."/>
            <person name="Koriabine M."/>
            <person name="Yan M."/>
            <person name="Riley R."/>
            <person name="Champramary S."/>
            <person name="Plett K.L."/>
            <person name="Tsai I.J."/>
            <person name="Slot J."/>
            <person name="Sipos G."/>
            <person name="Plett J."/>
            <person name="Nagy L.G."/>
            <person name="Grigoriev I.V."/>
        </authorList>
    </citation>
    <scope>NUCLEOTIDE SEQUENCE</scope>
    <source>
        <strain evidence="3">HWK02</strain>
    </source>
</reference>
<dbReference type="Pfam" id="PF20152">
    <property type="entry name" value="DUF6534"/>
    <property type="match status" value="1"/>
</dbReference>
<name>A0AA39Q9S5_9AGAR</name>
<dbReference type="PANTHER" id="PTHR40465:SF1">
    <property type="entry name" value="DUF6534 DOMAIN-CONTAINING PROTEIN"/>
    <property type="match status" value="1"/>
</dbReference>
<feature type="transmembrane region" description="Helical" evidence="1">
    <location>
        <begin position="255"/>
        <end position="277"/>
    </location>
</feature>
<proteinExistence type="predicted"/>
<feature type="transmembrane region" description="Helical" evidence="1">
    <location>
        <begin position="283"/>
        <end position="305"/>
    </location>
</feature>
<accession>A0AA39Q9S5</accession>
<dbReference type="PANTHER" id="PTHR40465">
    <property type="entry name" value="CHROMOSOME 1, WHOLE GENOME SHOTGUN SEQUENCE"/>
    <property type="match status" value="1"/>
</dbReference>
<dbReference type="EMBL" id="JAUEPU010000013">
    <property type="protein sequence ID" value="KAK0497558.1"/>
    <property type="molecule type" value="Genomic_DNA"/>
</dbReference>
<evidence type="ECO:0000313" key="4">
    <source>
        <dbReference type="Proteomes" id="UP001175228"/>
    </source>
</evidence>
<feature type="transmembrane region" description="Helical" evidence="1">
    <location>
        <begin position="215"/>
        <end position="235"/>
    </location>
</feature>
<dbReference type="Proteomes" id="UP001175228">
    <property type="component" value="Unassembled WGS sequence"/>
</dbReference>
<feature type="transmembrane region" description="Helical" evidence="1">
    <location>
        <begin position="65"/>
        <end position="88"/>
    </location>
</feature>
<comment type="caution">
    <text evidence="3">The sequence shown here is derived from an EMBL/GenBank/DDBJ whole genome shotgun (WGS) entry which is preliminary data.</text>
</comment>
<evidence type="ECO:0000313" key="3">
    <source>
        <dbReference type="EMBL" id="KAK0497558.1"/>
    </source>
</evidence>
<feature type="transmembrane region" description="Helical" evidence="1">
    <location>
        <begin position="177"/>
        <end position="195"/>
    </location>
</feature>
<keyword evidence="4" id="KW-1185">Reference proteome</keyword>
<organism evidence="3 4">
    <name type="scientific">Armillaria luteobubalina</name>
    <dbReference type="NCBI Taxonomy" id="153913"/>
    <lineage>
        <taxon>Eukaryota</taxon>
        <taxon>Fungi</taxon>
        <taxon>Dikarya</taxon>
        <taxon>Basidiomycota</taxon>
        <taxon>Agaricomycotina</taxon>
        <taxon>Agaricomycetes</taxon>
        <taxon>Agaricomycetidae</taxon>
        <taxon>Agaricales</taxon>
        <taxon>Marasmiineae</taxon>
        <taxon>Physalacriaceae</taxon>
        <taxon>Armillaria</taxon>
    </lineage>
</organism>
<keyword evidence="1" id="KW-0472">Membrane</keyword>
<dbReference type="InterPro" id="IPR045339">
    <property type="entry name" value="DUF6534"/>
</dbReference>
<gene>
    <name evidence="3" type="ORF">EDD18DRAFT_1384731</name>
</gene>
<feature type="transmembrane region" description="Helical" evidence="1">
    <location>
        <begin position="94"/>
        <end position="114"/>
    </location>
</feature>
<keyword evidence="1" id="KW-1133">Transmembrane helix</keyword>
<protein>
    <recommendedName>
        <fullName evidence="2">DUF6534 domain-containing protein</fullName>
    </recommendedName>
</protein>
<feature type="domain" description="DUF6534" evidence="2">
    <location>
        <begin position="222"/>
        <end position="310"/>
    </location>
</feature>